<accession>A0AAV4V6X4</accession>
<keyword evidence="2" id="KW-1185">Reference proteome</keyword>
<protein>
    <recommendedName>
        <fullName evidence="3">Ribosomal protein L2</fullName>
    </recommendedName>
</protein>
<comment type="caution">
    <text evidence="1">The sequence shown here is derived from an EMBL/GenBank/DDBJ whole genome shotgun (WGS) entry which is preliminary data.</text>
</comment>
<evidence type="ECO:0000313" key="1">
    <source>
        <dbReference type="EMBL" id="GIY65419.1"/>
    </source>
</evidence>
<dbReference type="Proteomes" id="UP001054945">
    <property type="component" value="Unassembled WGS sequence"/>
</dbReference>
<proteinExistence type="predicted"/>
<organism evidence="1 2">
    <name type="scientific">Caerostris extrusa</name>
    <name type="common">Bark spider</name>
    <name type="synonym">Caerostris bankana</name>
    <dbReference type="NCBI Taxonomy" id="172846"/>
    <lineage>
        <taxon>Eukaryota</taxon>
        <taxon>Metazoa</taxon>
        <taxon>Ecdysozoa</taxon>
        <taxon>Arthropoda</taxon>
        <taxon>Chelicerata</taxon>
        <taxon>Arachnida</taxon>
        <taxon>Araneae</taxon>
        <taxon>Araneomorphae</taxon>
        <taxon>Entelegynae</taxon>
        <taxon>Araneoidea</taxon>
        <taxon>Araneidae</taxon>
        <taxon>Caerostris</taxon>
    </lineage>
</organism>
<evidence type="ECO:0000313" key="2">
    <source>
        <dbReference type="Proteomes" id="UP001054945"/>
    </source>
</evidence>
<name>A0AAV4V6X4_CAEEX</name>
<evidence type="ECO:0008006" key="3">
    <source>
        <dbReference type="Google" id="ProtNLM"/>
    </source>
</evidence>
<gene>
    <name evidence="1" type="ORF">CEXT_499231</name>
</gene>
<dbReference type="EMBL" id="BPLR01013986">
    <property type="protein sequence ID" value="GIY65419.1"/>
    <property type="molecule type" value="Genomic_DNA"/>
</dbReference>
<dbReference type="AlphaFoldDB" id="A0AAV4V6X4"/>
<sequence>MNHSSLRRSLNLSLLPLKLNLQKETPLSYKYIKYPSLHDKRLAGINFPSSFRLVTARPINVTPGRKGGKGGGGWAKRANGLSGPIKYLNEAEGQITALIV</sequence>
<reference evidence="1 2" key="1">
    <citation type="submission" date="2021-06" db="EMBL/GenBank/DDBJ databases">
        <title>Caerostris extrusa draft genome.</title>
        <authorList>
            <person name="Kono N."/>
            <person name="Arakawa K."/>
        </authorList>
    </citation>
    <scope>NUCLEOTIDE SEQUENCE [LARGE SCALE GENOMIC DNA]</scope>
</reference>